<sequence>MDTGHFVIAGGGLAGATAARTLRSEGFTGTITIACAEAQVPYLRPPLSKEFLLGKDGEDKVPVVPQDWYAENGVDLLLGDPVVAADPQAHTVRLGSGKELEYSKLLIATGAQPRKLPLPGSELGGVGTFRTMEDSRRLKAALSDGGRRLVMVGSGWIGMELAAAARSYGNEVTLLGLEDIPLSTAIGPELGAFFRGLHESHGVKFRLPASAKEIKGSGGRASAVVTDAGEEIPADLVVIAAGVMPDTTLAGNAGLTLDDGIVVDASLRTSSPDVFAAGDVANALHPFTGQHHRSEHWYNALMGGKVAAKAMLGQDAELDMVPYFYTDQFDVAMEYSGFPSMAAGQAPVLRGSMDEKSFLAFWLEGNAVVAGMSINRPKVHKTIKALISRRVPVDSARLTDPEVPLEELLPEG</sequence>
<dbReference type="Pfam" id="PF07992">
    <property type="entry name" value="Pyr_redox_2"/>
    <property type="match status" value="1"/>
</dbReference>
<dbReference type="OrthoDB" id="1145at2"/>
<name>A0A1G8P512_9MICC</name>
<dbReference type="GO" id="GO:0005737">
    <property type="term" value="C:cytoplasm"/>
    <property type="evidence" value="ECO:0007669"/>
    <property type="project" value="TreeGrafter"/>
</dbReference>
<evidence type="ECO:0000256" key="4">
    <source>
        <dbReference type="ARBA" id="ARBA00023002"/>
    </source>
</evidence>
<dbReference type="Gene3D" id="3.50.50.60">
    <property type="entry name" value="FAD/NAD(P)-binding domain"/>
    <property type="match status" value="2"/>
</dbReference>
<evidence type="ECO:0000313" key="7">
    <source>
        <dbReference type="EMBL" id="SDI87522.1"/>
    </source>
</evidence>
<dbReference type="InterPro" id="IPR036188">
    <property type="entry name" value="FAD/NAD-bd_sf"/>
</dbReference>
<proteinExistence type="predicted"/>
<evidence type="ECO:0000259" key="5">
    <source>
        <dbReference type="Pfam" id="PF07992"/>
    </source>
</evidence>
<dbReference type="SUPFAM" id="SSF55424">
    <property type="entry name" value="FAD/NAD-linked reductases, dimerisation (C-terminal) domain"/>
    <property type="match status" value="1"/>
</dbReference>
<dbReference type="PANTHER" id="PTHR43557:SF2">
    <property type="entry name" value="RIESKE DOMAIN-CONTAINING PROTEIN-RELATED"/>
    <property type="match status" value="1"/>
</dbReference>
<protein>
    <submittedName>
        <fullName evidence="7">Reductase C-terminal</fullName>
    </submittedName>
</protein>
<evidence type="ECO:0000313" key="8">
    <source>
        <dbReference type="Proteomes" id="UP000182130"/>
    </source>
</evidence>
<evidence type="ECO:0000256" key="2">
    <source>
        <dbReference type="ARBA" id="ARBA00022630"/>
    </source>
</evidence>
<dbReference type="RefSeq" id="WP_074588206.1">
    <property type="nucleotide sequence ID" value="NZ_FNEI01000005.1"/>
</dbReference>
<keyword evidence="4" id="KW-0560">Oxidoreductase</keyword>
<dbReference type="InterPro" id="IPR023753">
    <property type="entry name" value="FAD/NAD-binding_dom"/>
</dbReference>
<dbReference type="EMBL" id="FNEI01000005">
    <property type="protein sequence ID" value="SDI87522.1"/>
    <property type="molecule type" value="Genomic_DNA"/>
</dbReference>
<comment type="cofactor">
    <cofactor evidence="1">
        <name>FAD</name>
        <dbReference type="ChEBI" id="CHEBI:57692"/>
    </cofactor>
</comment>
<keyword evidence="3" id="KW-0274">FAD</keyword>
<organism evidence="7 8">
    <name type="scientific">Arthrobacter cupressi</name>
    <dbReference type="NCBI Taxonomy" id="1045773"/>
    <lineage>
        <taxon>Bacteria</taxon>
        <taxon>Bacillati</taxon>
        <taxon>Actinomycetota</taxon>
        <taxon>Actinomycetes</taxon>
        <taxon>Micrococcales</taxon>
        <taxon>Micrococcaceae</taxon>
        <taxon>Arthrobacter</taxon>
    </lineage>
</organism>
<reference evidence="8" key="1">
    <citation type="submission" date="2016-10" db="EMBL/GenBank/DDBJ databases">
        <authorList>
            <person name="Varghese N."/>
            <person name="Submissions S."/>
        </authorList>
    </citation>
    <scope>NUCLEOTIDE SEQUENCE [LARGE SCALE GENOMIC DNA]</scope>
    <source>
        <strain evidence="8">CGMCC 1.10783</strain>
    </source>
</reference>
<keyword evidence="2" id="KW-0285">Flavoprotein</keyword>
<dbReference type="InterPro" id="IPR028202">
    <property type="entry name" value="Reductase_C"/>
</dbReference>
<dbReference type="PRINTS" id="PR00411">
    <property type="entry name" value="PNDRDTASEI"/>
</dbReference>
<evidence type="ECO:0000256" key="1">
    <source>
        <dbReference type="ARBA" id="ARBA00001974"/>
    </source>
</evidence>
<dbReference type="Pfam" id="PF14759">
    <property type="entry name" value="Reductase_C"/>
    <property type="match status" value="1"/>
</dbReference>
<accession>A0A1G8P512</accession>
<dbReference type="GO" id="GO:0016651">
    <property type="term" value="F:oxidoreductase activity, acting on NAD(P)H"/>
    <property type="evidence" value="ECO:0007669"/>
    <property type="project" value="TreeGrafter"/>
</dbReference>
<dbReference type="AlphaFoldDB" id="A0A1G8P512"/>
<feature type="domain" description="Reductase C-terminal" evidence="6">
    <location>
        <begin position="323"/>
        <end position="409"/>
    </location>
</feature>
<gene>
    <name evidence="7" type="ORF">SAMN05216555_10559</name>
</gene>
<dbReference type="PANTHER" id="PTHR43557">
    <property type="entry name" value="APOPTOSIS-INDUCING FACTOR 1"/>
    <property type="match status" value="1"/>
</dbReference>
<dbReference type="Gene3D" id="3.30.390.30">
    <property type="match status" value="1"/>
</dbReference>
<dbReference type="InterPro" id="IPR050446">
    <property type="entry name" value="FAD-oxidoreductase/Apoptosis"/>
</dbReference>
<feature type="domain" description="FAD/NAD(P)-binding" evidence="5">
    <location>
        <begin position="6"/>
        <end position="304"/>
    </location>
</feature>
<dbReference type="Proteomes" id="UP000182130">
    <property type="component" value="Unassembled WGS sequence"/>
</dbReference>
<dbReference type="PRINTS" id="PR00368">
    <property type="entry name" value="FADPNR"/>
</dbReference>
<dbReference type="InterPro" id="IPR016156">
    <property type="entry name" value="FAD/NAD-linked_Rdtase_dimer_sf"/>
</dbReference>
<dbReference type="SUPFAM" id="SSF51905">
    <property type="entry name" value="FAD/NAD(P)-binding domain"/>
    <property type="match status" value="1"/>
</dbReference>
<dbReference type="STRING" id="1045773.SAMN05216555_10559"/>
<evidence type="ECO:0000256" key="3">
    <source>
        <dbReference type="ARBA" id="ARBA00022827"/>
    </source>
</evidence>
<evidence type="ECO:0000259" key="6">
    <source>
        <dbReference type="Pfam" id="PF14759"/>
    </source>
</evidence>
<keyword evidence="8" id="KW-1185">Reference proteome</keyword>